<keyword evidence="6" id="KW-0378">Hydrolase</keyword>
<dbReference type="SMART" id="SM00487">
    <property type="entry name" value="DEXDc"/>
    <property type="match status" value="1"/>
</dbReference>
<dbReference type="GO" id="GO:0036297">
    <property type="term" value="P:interstrand cross-link repair"/>
    <property type="evidence" value="ECO:0007669"/>
    <property type="project" value="TreeGrafter"/>
</dbReference>
<dbReference type="GO" id="GO:0005524">
    <property type="term" value="F:ATP binding"/>
    <property type="evidence" value="ECO:0007669"/>
    <property type="project" value="UniProtKB-KW"/>
</dbReference>
<dbReference type="GO" id="GO:0004518">
    <property type="term" value="F:nuclease activity"/>
    <property type="evidence" value="ECO:0007669"/>
    <property type="project" value="UniProtKB-KW"/>
</dbReference>
<keyword evidence="3" id="KW-0540">Nuclease</keyword>
<evidence type="ECO:0000259" key="10">
    <source>
        <dbReference type="PROSITE" id="PS51194"/>
    </source>
</evidence>
<dbReference type="InterPro" id="IPR001650">
    <property type="entry name" value="Helicase_C-like"/>
</dbReference>
<feature type="domain" description="Helicase C-terminal" evidence="10">
    <location>
        <begin position="478"/>
        <end position="631"/>
    </location>
</feature>
<evidence type="ECO:0000256" key="8">
    <source>
        <dbReference type="ARBA" id="ARBA00022840"/>
    </source>
</evidence>
<dbReference type="Pfam" id="PF18019">
    <property type="entry name" value="Cas3_HD"/>
    <property type="match status" value="1"/>
</dbReference>
<dbReference type="NCBIfam" id="TIGR01587">
    <property type="entry name" value="cas3_core"/>
    <property type="match status" value="1"/>
</dbReference>
<keyword evidence="8" id="KW-0067">ATP-binding</keyword>
<organism evidence="12">
    <name type="scientific">candidate division WOR-3 bacterium</name>
    <dbReference type="NCBI Taxonomy" id="2052148"/>
    <lineage>
        <taxon>Bacteria</taxon>
        <taxon>Bacteria division WOR-3</taxon>
    </lineage>
</organism>
<gene>
    <name evidence="12" type="primary">cas3</name>
    <name evidence="12" type="ORF">ENX16_01640</name>
</gene>
<dbReference type="InterPro" id="IPR006483">
    <property type="entry name" value="CRISPR-assoc_Cas3_HD"/>
</dbReference>
<dbReference type="InterPro" id="IPR038257">
    <property type="entry name" value="CRISPR-assoc_Cas3_HD_sf"/>
</dbReference>
<protein>
    <submittedName>
        <fullName evidence="12">CRISPR-associated helicase Cas3</fullName>
    </submittedName>
</protein>
<comment type="similarity">
    <text evidence="2">In the central section; belongs to the CRISPR-associated helicase Cas3 family.</text>
</comment>
<dbReference type="InterPro" id="IPR027417">
    <property type="entry name" value="P-loop_NTPase"/>
</dbReference>
<feature type="domain" description="HD Cas3-type" evidence="11">
    <location>
        <begin position="11"/>
        <end position="211"/>
    </location>
</feature>
<dbReference type="CDD" id="cd09641">
    <property type="entry name" value="Cas3''_I"/>
    <property type="match status" value="1"/>
</dbReference>
<keyword evidence="5" id="KW-0547">Nucleotide-binding</keyword>
<dbReference type="InterPro" id="IPR006474">
    <property type="entry name" value="Helicase_Cas3_CRISPR-ass_core"/>
</dbReference>
<name>A0A7V3PSP2_UNCW3</name>
<dbReference type="PROSITE" id="PS51643">
    <property type="entry name" value="HD_CAS3"/>
    <property type="match status" value="1"/>
</dbReference>
<evidence type="ECO:0000259" key="11">
    <source>
        <dbReference type="PROSITE" id="PS51643"/>
    </source>
</evidence>
<dbReference type="InterPro" id="IPR011545">
    <property type="entry name" value="DEAD/DEAH_box_helicase_dom"/>
</dbReference>
<evidence type="ECO:0000256" key="4">
    <source>
        <dbReference type="ARBA" id="ARBA00022723"/>
    </source>
</evidence>
<comment type="caution">
    <text evidence="12">The sequence shown here is derived from an EMBL/GenBank/DDBJ whole genome shotgun (WGS) entry which is preliminary data.</text>
</comment>
<comment type="similarity">
    <text evidence="1">In the N-terminal section; belongs to the CRISPR-associated nuclease Cas3-HD family.</text>
</comment>
<reference evidence="12" key="1">
    <citation type="journal article" date="2020" name="mSystems">
        <title>Genome- and Community-Level Interaction Insights into Carbon Utilization and Element Cycling Functions of Hydrothermarchaeota in Hydrothermal Sediment.</title>
        <authorList>
            <person name="Zhou Z."/>
            <person name="Liu Y."/>
            <person name="Xu W."/>
            <person name="Pan J."/>
            <person name="Luo Z.H."/>
            <person name="Li M."/>
        </authorList>
    </citation>
    <scope>NUCLEOTIDE SEQUENCE [LARGE SCALE GENOMIC DNA]</scope>
    <source>
        <strain evidence="12">SpSt-914</strain>
    </source>
</reference>
<evidence type="ECO:0000256" key="1">
    <source>
        <dbReference type="ARBA" id="ARBA00006847"/>
    </source>
</evidence>
<dbReference type="GO" id="GO:0006289">
    <property type="term" value="P:nucleotide-excision repair"/>
    <property type="evidence" value="ECO:0007669"/>
    <property type="project" value="TreeGrafter"/>
</dbReference>
<dbReference type="GO" id="GO:0003676">
    <property type="term" value="F:nucleic acid binding"/>
    <property type="evidence" value="ECO:0007669"/>
    <property type="project" value="InterPro"/>
</dbReference>
<dbReference type="Gene3D" id="3.40.50.300">
    <property type="entry name" value="P-loop containing nucleotide triphosphate hydrolases"/>
    <property type="match status" value="2"/>
</dbReference>
<dbReference type="InterPro" id="IPR054712">
    <property type="entry name" value="Cas3-like_dom"/>
</dbReference>
<dbReference type="PROSITE" id="PS51194">
    <property type="entry name" value="HELICASE_CTER"/>
    <property type="match status" value="1"/>
</dbReference>
<evidence type="ECO:0000256" key="7">
    <source>
        <dbReference type="ARBA" id="ARBA00022806"/>
    </source>
</evidence>
<dbReference type="PANTHER" id="PTHR47957:SF3">
    <property type="entry name" value="ATP-DEPENDENT HELICASE HRQ1"/>
    <property type="match status" value="1"/>
</dbReference>
<sequence>MGSTLPSSGLESHPGVPLEDHLINTATFAEFFLQEKPANIQKELAPVLKTCALVHDLGKATTYFQQYLSGNGPKIREASHSLFSAVCTYSLLLEQFPDGLYPILGFLAVKRHHGNLREIIDEIIFDIEDDQTLLKKQLANIQDDRLAILAQKLNSAGLPVVLTKPQIASWIDNFPGWVRPIKRRLRAQPPGIENYITANLIYSILLDADKSATVFQNKLTIFRRQKFDYQNLIPNYRAQIPFPSSPLNKLRDSAYNEAVNLPINHGQRFYSLNLPTGMGKTLTALAFASRLCAIVEKETGIKPRIIYALPFLSIIDQNADVIEKILQTNGIVSTSDIFLKHHHLADIVYQKDDTEFDTPQAEILIEGWNSEIIITTFVQFFHTLITNSNRSLRKFHRLANSIIILDEVQNIPTKYWLLLQNLLSFIAEKLNSYIIFATATEPLIFPKEQLTDIIADKERYFSSLDRINIKQEIEKPRTIEQFADEFNFLPDKTYLFIFNTIAAARQFYESIKSKGVTATYLSTHLIPKERGERIKKIKEKGVRFVVSTQLVEAGVDIDFDVVVRDFAPLDSIIQAAGRCNRNATGRGTVFIVKLIDEQKKPFYSYIYDGVLMDITSDILAGKQELKEADLLPLLNEYYQQTQQKKSQQESKELLTAVEQLRYESNDDRPGIADFQLITDELDKLDVFIEFDKEAQKVWQQFLEIKKITDPFQRREMLNKIRNQFYQYVISIPRSTTNRPDEFDEISYVPQSTLSEYYDPETGFIIKTPKSSVIC</sequence>
<evidence type="ECO:0000256" key="9">
    <source>
        <dbReference type="ARBA" id="ARBA00023118"/>
    </source>
</evidence>
<dbReference type="AlphaFoldDB" id="A0A7V3PSP2"/>
<dbReference type="Gene3D" id="1.10.3210.30">
    <property type="match status" value="1"/>
</dbReference>
<dbReference type="CDD" id="cd17930">
    <property type="entry name" value="DEXHc_cas3"/>
    <property type="match status" value="1"/>
</dbReference>
<dbReference type="GO" id="GO:0051607">
    <property type="term" value="P:defense response to virus"/>
    <property type="evidence" value="ECO:0007669"/>
    <property type="project" value="UniProtKB-KW"/>
</dbReference>
<dbReference type="EMBL" id="DTMZ01000031">
    <property type="protein sequence ID" value="HGD12776.1"/>
    <property type="molecule type" value="Genomic_DNA"/>
</dbReference>
<dbReference type="Pfam" id="PF00270">
    <property type="entry name" value="DEAD"/>
    <property type="match status" value="1"/>
</dbReference>
<dbReference type="GO" id="GO:0046872">
    <property type="term" value="F:metal ion binding"/>
    <property type="evidence" value="ECO:0007669"/>
    <property type="project" value="UniProtKB-KW"/>
</dbReference>
<evidence type="ECO:0000256" key="3">
    <source>
        <dbReference type="ARBA" id="ARBA00022722"/>
    </source>
</evidence>
<dbReference type="Pfam" id="PF22590">
    <property type="entry name" value="Cas3-like_C_2"/>
    <property type="match status" value="1"/>
</dbReference>
<accession>A0A7V3PSP2</accession>
<keyword evidence="7" id="KW-0347">Helicase</keyword>
<evidence type="ECO:0000256" key="2">
    <source>
        <dbReference type="ARBA" id="ARBA00009046"/>
    </source>
</evidence>
<proteinExistence type="inferred from homology"/>
<dbReference type="SUPFAM" id="SSF52540">
    <property type="entry name" value="P-loop containing nucleoside triphosphate hydrolases"/>
    <property type="match status" value="1"/>
</dbReference>
<dbReference type="PANTHER" id="PTHR47957">
    <property type="entry name" value="ATP-DEPENDENT HELICASE HRQ1"/>
    <property type="match status" value="1"/>
</dbReference>
<dbReference type="GO" id="GO:0016787">
    <property type="term" value="F:hydrolase activity"/>
    <property type="evidence" value="ECO:0007669"/>
    <property type="project" value="UniProtKB-KW"/>
</dbReference>
<dbReference type="NCBIfam" id="TIGR01596">
    <property type="entry name" value="cas3_HD"/>
    <property type="match status" value="1"/>
</dbReference>
<keyword evidence="4" id="KW-0479">Metal-binding</keyword>
<dbReference type="GO" id="GO:0043138">
    <property type="term" value="F:3'-5' DNA helicase activity"/>
    <property type="evidence" value="ECO:0007669"/>
    <property type="project" value="TreeGrafter"/>
</dbReference>
<dbReference type="InterPro" id="IPR014001">
    <property type="entry name" value="Helicase_ATP-bd"/>
</dbReference>
<keyword evidence="9" id="KW-0051">Antiviral defense</keyword>
<dbReference type="SMART" id="SM00490">
    <property type="entry name" value="HELICc"/>
    <property type="match status" value="1"/>
</dbReference>
<evidence type="ECO:0000256" key="5">
    <source>
        <dbReference type="ARBA" id="ARBA00022741"/>
    </source>
</evidence>
<evidence type="ECO:0000256" key="6">
    <source>
        <dbReference type="ARBA" id="ARBA00022801"/>
    </source>
</evidence>
<evidence type="ECO:0000313" key="12">
    <source>
        <dbReference type="EMBL" id="HGD12776.1"/>
    </source>
</evidence>